<protein>
    <recommendedName>
        <fullName evidence="2">DUF6589 domain-containing protein</fullName>
    </recommendedName>
</protein>
<dbReference type="EMBL" id="JARKIB010000138">
    <property type="protein sequence ID" value="KAJ7733490.1"/>
    <property type="molecule type" value="Genomic_DNA"/>
</dbReference>
<feature type="compositionally biased region" description="Low complexity" evidence="1">
    <location>
        <begin position="1047"/>
        <end position="1056"/>
    </location>
</feature>
<keyword evidence="4" id="KW-1185">Reference proteome</keyword>
<evidence type="ECO:0000313" key="4">
    <source>
        <dbReference type="Proteomes" id="UP001215598"/>
    </source>
</evidence>
<feature type="compositionally biased region" description="Low complexity" evidence="1">
    <location>
        <begin position="984"/>
        <end position="997"/>
    </location>
</feature>
<evidence type="ECO:0000259" key="2">
    <source>
        <dbReference type="Pfam" id="PF20231"/>
    </source>
</evidence>
<dbReference type="Proteomes" id="UP001215598">
    <property type="component" value="Unassembled WGS sequence"/>
</dbReference>
<feature type="compositionally biased region" description="Polar residues" evidence="1">
    <location>
        <begin position="11"/>
        <end position="24"/>
    </location>
</feature>
<evidence type="ECO:0000256" key="1">
    <source>
        <dbReference type="SAM" id="MobiDB-lite"/>
    </source>
</evidence>
<feature type="region of interest" description="Disordered" evidence="1">
    <location>
        <begin position="1"/>
        <end position="76"/>
    </location>
</feature>
<feature type="region of interest" description="Disordered" evidence="1">
    <location>
        <begin position="957"/>
        <end position="1120"/>
    </location>
</feature>
<feature type="region of interest" description="Disordered" evidence="1">
    <location>
        <begin position="677"/>
        <end position="714"/>
    </location>
</feature>
<comment type="caution">
    <text evidence="3">The sequence shown here is derived from an EMBL/GenBank/DDBJ whole genome shotgun (WGS) entry which is preliminary data.</text>
</comment>
<feature type="compositionally biased region" description="Basic residues" evidence="1">
    <location>
        <begin position="62"/>
        <end position="76"/>
    </location>
</feature>
<evidence type="ECO:0000313" key="3">
    <source>
        <dbReference type="EMBL" id="KAJ7733490.1"/>
    </source>
</evidence>
<dbReference type="InterPro" id="IPR046496">
    <property type="entry name" value="DUF6589"/>
</dbReference>
<feature type="compositionally biased region" description="Acidic residues" evidence="1">
    <location>
        <begin position="701"/>
        <end position="713"/>
    </location>
</feature>
<organism evidence="3 4">
    <name type="scientific">Mycena metata</name>
    <dbReference type="NCBI Taxonomy" id="1033252"/>
    <lineage>
        <taxon>Eukaryota</taxon>
        <taxon>Fungi</taxon>
        <taxon>Dikarya</taxon>
        <taxon>Basidiomycota</taxon>
        <taxon>Agaricomycotina</taxon>
        <taxon>Agaricomycetes</taxon>
        <taxon>Agaricomycetidae</taxon>
        <taxon>Agaricales</taxon>
        <taxon>Marasmiineae</taxon>
        <taxon>Mycenaceae</taxon>
        <taxon>Mycena</taxon>
    </lineage>
</organism>
<sequence length="1120" mass="126095">MHNIPPHPSQPRLNRNYRTALNPNPTIPLPPANAASYRPVSAPPNTAAAPAQSSTPFPHQQPRLRAKKRTEKQKKRDKFAAIEKVLTEYPFKNVGEFLLTLFHNPDRDEPDPRGKKHSRSVARFLRGRTKIKMSHVFPLIYRHKASYPARKSVDAHEQKQMFATTGPVDQSNHARPYLSTWATRLVASEGRKQVGRATRDNPDDPDRTVQLRAQTNGRRANAHVVTWTELLSNFNLKWIASKYCIRLPLVWFCTEFWAAPMSKGVVFVRKRRPHPIIQVGAIASFIVSRNRYANGDLALILGIWQFAVKAHVDLKRVYSRFGYSVSDTTSRNALNTMSTAGFVELKETVQEATESGETKHALLLDNCQEFCEVYEQGIGRQSELKVGTAGTHITLDDCAPGAFAAKPYYERVAKQDRTKLKTDILHDDIDWPHLRVVIPLNWARTLAEYIPELHHLLPEINTMFRTEPVAKRRMREDRKTISRPLSTNSERSTELQGMFRAVGDFDGQMGINSEDPGDLLSWIRGDGASYANVLNLTDVCMPTGTFKNKIATPEIWHTGATDLNSTSANHYGPATSSDPSSLSKCSNIAGLKRPSNTSSCDYYPTVRNLTLIWKAGVLNCWRIHFETDDLHDYFTGLAAKAELPDLSSLLGDAMLLVDRYATQGAIKTSLSAEESLNPNRVNKIPAGSPWVAPKSSNPAPPDDDDLPGLDDIDTPVIPPKAPDDAPKFHQEKDGFTGDRVLRNSQIFLQDFGWWIEFARAVPEGDIGRVWNIMKIWIFKFAGSSHSNYVRYLLEVYCMLRYEASTDLRNAILDNWLLNIKGELGKWIPADLHQEHYNKWLEDMVRKHGGEFDDKFYRQTISPNVHFFLQIKEEVETAFDLERRSQTHTSANLDAELHLLLSAFKEEEMHLFRSGRSMGHKAVNQFARGWRVLDEGKLSTFLTKSTVLGKFLQEVRRKEMGETEDETETRAESPASSDFDHQMRSDSPTPSLPASDAPSDSDHSSLRSLCSQDSSSSYRSEPEDDGIDRSDAQLRSGSSLGAMTVHPETGVMMMDGVVEVEEEGKEGGQEDSGGNDEEENEEDAQPEEEAEEDEEEETYEDEEDGEQDDSEAEDDSGSDEG</sequence>
<proteinExistence type="predicted"/>
<dbReference type="AlphaFoldDB" id="A0AAD7I3W8"/>
<accession>A0AAD7I3W8</accession>
<feature type="compositionally biased region" description="Acidic residues" evidence="1">
    <location>
        <begin position="1072"/>
        <end position="1120"/>
    </location>
</feature>
<feature type="domain" description="DUF6589" evidence="2">
    <location>
        <begin position="418"/>
        <end position="887"/>
    </location>
</feature>
<name>A0AAD7I3W8_9AGAR</name>
<feature type="compositionally biased region" description="Low complexity" evidence="1">
    <location>
        <begin position="1005"/>
        <end position="1018"/>
    </location>
</feature>
<gene>
    <name evidence="3" type="ORF">B0H16DRAFT_1328147</name>
</gene>
<reference evidence="3" key="1">
    <citation type="submission" date="2023-03" db="EMBL/GenBank/DDBJ databases">
        <title>Massive genome expansion in bonnet fungi (Mycena s.s.) driven by repeated elements and novel gene families across ecological guilds.</title>
        <authorList>
            <consortium name="Lawrence Berkeley National Laboratory"/>
            <person name="Harder C.B."/>
            <person name="Miyauchi S."/>
            <person name="Viragh M."/>
            <person name="Kuo A."/>
            <person name="Thoen E."/>
            <person name="Andreopoulos B."/>
            <person name="Lu D."/>
            <person name="Skrede I."/>
            <person name="Drula E."/>
            <person name="Henrissat B."/>
            <person name="Morin E."/>
            <person name="Kohler A."/>
            <person name="Barry K."/>
            <person name="LaButti K."/>
            <person name="Morin E."/>
            <person name="Salamov A."/>
            <person name="Lipzen A."/>
            <person name="Mereny Z."/>
            <person name="Hegedus B."/>
            <person name="Baldrian P."/>
            <person name="Stursova M."/>
            <person name="Weitz H."/>
            <person name="Taylor A."/>
            <person name="Grigoriev I.V."/>
            <person name="Nagy L.G."/>
            <person name="Martin F."/>
            <person name="Kauserud H."/>
        </authorList>
    </citation>
    <scope>NUCLEOTIDE SEQUENCE</scope>
    <source>
        <strain evidence="3">CBHHK182m</strain>
    </source>
</reference>
<dbReference type="Pfam" id="PF20231">
    <property type="entry name" value="DUF6589"/>
    <property type="match status" value="1"/>
</dbReference>